<protein>
    <submittedName>
        <fullName evidence="1">Uncharacterized protein</fullName>
    </submittedName>
</protein>
<dbReference type="OrthoDB" id="6155296at2759"/>
<dbReference type="EMBL" id="UYJE01009245">
    <property type="protein sequence ID" value="VDI71638.1"/>
    <property type="molecule type" value="Genomic_DNA"/>
</dbReference>
<comment type="caution">
    <text evidence="1">The sequence shown here is derived from an EMBL/GenBank/DDBJ whole genome shotgun (WGS) entry which is preliminary data.</text>
</comment>
<dbReference type="Proteomes" id="UP000596742">
    <property type="component" value="Unassembled WGS sequence"/>
</dbReference>
<name>A0A8B6GYL9_MYTGA</name>
<gene>
    <name evidence="1" type="ORF">MGAL_10B026602</name>
</gene>
<keyword evidence="2" id="KW-1185">Reference proteome</keyword>
<dbReference type="Gene3D" id="1.25.10.20">
    <property type="entry name" value="Vitellinogen, superhelical"/>
    <property type="match status" value="1"/>
</dbReference>
<accession>A0A8B6GYL9</accession>
<evidence type="ECO:0000313" key="1">
    <source>
        <dbReference type="EMBL" id="VDI71638.1"/>
    </source>
</evidence>
<sequence length="631" mass="72881">MYVNKRKEFDKLVQQSKRQYWHSCQEELVNLNKSDPRQFWRKIGNIGIGNDRQSKIPNEVLRSDGSVTNNIDDVLQKWKDSFHGRGKSVVDYNCVPHDALKLIKSFNVITARSIVENFNLFEFLGERSKVPDHSVILIEFNTYEEGNEPYKVTSSLPKRYKLNSIPNDFLASDTRKTALQTLIFRIGTTRENLDMKEVNSSSKSSVIKVLEDIAFHNGTFTNVSFDKHIYNSAILTLGSVVHKLSKKGQTKKSFEISSQINGMLGLHDPWEYRHTRSLQTEEEQIEYDHRRVILLEALGNARMDHSYDYIISHINSTNSPWIKRSGIHALRKYEHEYAANAMLNAALFDVDQNVRYEALLQYRAHPKSKVIEPLEIRGGKNNSETVDPYSSDIKVVGLHLRKKRGFFEDFMKGFSFRIEPPGVDYRKMLGSKDVGASFGVIIKNNMYLKVELKVLENLQDNKPSTVESLEQGWSRIETVFKETSRNTLGLRQRERKKWISDDTWTSIQQRKDIKTKLNSTKSERIQTTLRKEYSVKDKEVKRKAKADKAIYHETLAKEAETAASKGELSTVYKITKELSGKHTSSSVPCKSKDGKILASESQQLERWTEHFQRNIECRTPGRCSSYRTVWN</sequence>
<dbReference type="AlphaFoldDB" id="A0A8B6GYL9"/>
<reference evidence="1" key="1">
    <citation type="submission" date="2018-11" db="EMBL/GenBank/DDBJ databases">
        <authorList>
            <person name="Alioto T."/>
            <person name="Alioto T."/>
        </authorList>
    </citation>
    <scope>NUCLEOTIDE SEQUENCE</scope>
</reference>
<dbReference type="InterPro" id="IPR011030">
    <property type="entry name" value="Lipovitellin_superhlx_dom"/>
</dbReference>
<proteinExistence type="predicted"/>
<organism evidence="1 2">
    <name type="scientific">Mytilus galloprovincialis</name>
    <name type="common">Mediterranean mussel</name>
    <dbReference type="NCBI Taxonomy" id="29158"/>
    <lineage>
        <taxon>Eukaryota</taxon>
        <taxon>Metazoa</taxon>
        <taxon>Spiralia</taxon>
        <taxon>Lophotrochozoa</taxon>
        <taxon>Mollusca</taxon>
        <taxon>Bivalvia</taxon>
        <taxon>Autobranchia</taxon>
        <taxon>Pteriomorphia</taxon>
        <taxon>Mytilida</taxon>
        <taxon>Mytiloidea</taxon>
        <taxon>Mytilidae</taxon>
        <taxon>Mytilinae</taxon>
        <taxon>Mytilus</taxon>
    </lineage>
</organism>
<evidence type="ECO:0000313" key="2">
    <source>
        <dbReference type="Proteomes" id="UP000596742"/>
    </source>
</evidence>